<evidence type="ECO:0000313" key="4">
    <source>
        <dbReference type="EMBL" id="KAK7038944.1"/>
    </source>
</evidence>
<keyword evidence="5" id="KW-1185">Reference proteome</keyword>
<dbReference type="PANTHER" id="PTHR46825:SF15">
    <property type="entry name" value="BETA-LACTAMASE-RELATED DOMAIN-CONTAINING PROTEIN"/>
    <property type="match status" value="1"/>
</dbReference>
<evidence type="ECO:0000256" key="2">
    <source>
        <dbReference type="SAM" id="MobiDB-lite"/>
    </source>
</evidence>
<dbReference type="Pfam" id="PF00144">
    <property type="entry name" value="Beta-lactamase"/>
    <property type="match status" value="1"/>
</dbReference>
<dbReference type="Gene3D" id="3.40.710.10">
    <property type="entry name" value="DD-peptidase/beta-lactamase superfamily"/>
    <property type="match status" value="1"/>
</dbReference>
<comment type="similarity">
    <text evidence="1">Belongs to the peptidase S12 family.</text>
</comment>
<evidence type="ECO:0000313" key="5">
    <source>
        <dbReference type="Proteomes" id="UP001383192"/>
    </source>
</evidence>
<organism evidence="4 5">
    <name type="scientific">Paramarasmius palmivorus</name>
    <dbReference type="NCBI Taxonomy" id="297713"/>
    <lineage>
        <taxon>Eukaryota</taxon>
        <taxon>Fungi</taxon>
        <taxon>Dikarya</taxon>
        <taxon>Basidiomycota</taxon>
        <taxon>Agaricomycotina</taxon>
        <taxon>Agaricomycetes</taxon>
        <taxon>Agaricomycetidae</taxon>
        <taxon>Agaricales</taxon>
        <taxon>Marasmiineae</taxon>
        <taxon>Marasmiaceae</taxon>
        <taxon>Paramarasmius</taxon>
    </lineage>
</organism>
<dbReference type="InterPro" id="IPR001466">
    <property type="entry name" value="Beta-lactam-related"/>
</dbReference>
<feature type="domain" description="Beta-lactamase-related" evidence="3">
    <location>
        <begin position="44"/>
        <end position="378"/>
    </location>
</feature>
<dbReference type="EMBL" id="JAYKXP010000041">
    <property type="protein sequence ID" value="KAK7038944.1"/>
    <property type="molecule type" value="Genomic_DNA"/>
</dbReference>
<dbReference type="InterPro" id="IPR012338">
    <property type="entry name" value="Beta-lactam/transpept-like"/>
</dbReference>
<gene>
    <name evidence="4" type="ORF">VNI00_010336</name>
</gene>
<proteinExistence type="inferred from homology"/>
<comment type="caution">
    <text evidence="4">The sequence shown here is derived from an EMBL/GenBank/DDBJ whole genome shotgun (WGS) entry which is preliminary data.</text>
</comment>
<dbReference type="SUPFAM" id="SSF56601">
    <property type="entry name" value="beta-lactamase/transpeptidase-like"/>
    <property type="match status" value="1"/>
</dbReference>
<reference evidence="4 5" key="1">
    <citation type="submission" date="2024-01" db="EMBL/GenBank/DDBJ databases">
        <title>A draft genome for a cacao thread blight-causing isolate of Paramarasmius palmivorus.</title>
        <authorList>
            <person name="Baruah I.K."/>
            <person name="Bukari Y."/>
            <person name="Amoako-Attah I."/>
            <person name="Meinhardt L.W."/>
            <person name="Bailey B.A."/>
            <person name="Cohen S.P."/>
        </authorList>
    </citation>
    <scope>NUCLEOTIDE SEQUENCE [LARGE SCALE GENOMIC DNA]</scope>
    <source>
        <strain evidence="4 5">GH-12</strain>
    </source>
</reference>
<feature type="region of interest" description="Disordered" evidence="2">
    <location>
        <begin position="412"/>
        <end position="432"/>
    </location>
</feature>
<protein>
    <recommendedName>
        <fullName evidence="3">Beta-lactamase-related domain-containing protein</fullName>
    </recommendedName>
</protein>
<accession>A0AAW0CKX7</accession>
<sequence length="580" mass="63937">MAHGTQRAAILNPDIDSFIEDIISSWNSPGGVGVAVVKQHEDGSWQVETKGYGIGNVAEQKKLDVDSLFYIGSNSKSRTDVILQAFTTIASGLLVSDKSISPRITWDTKIADILPENVWKLQDPIAYAETTITDVMSHRTGLPSHESSYSRSDTTESVLKRTRHLKPSTGFRSNWQYNNILYVMLGYLPTAILPQKPTLAEYVKERIFDPLGLTSATYSLATAKQSGKLADPTAREGINKTEDPFGKGITRVLRYATWFQEDGGYISGAGGAIMSVKDAATWLQVLLLEGKHPQTGEQVIPQEVVRKVSSAISVVSPEPLYPETSNVVYGGGLTRSSYRGHDIIGHGGGLPGHKSSIVRLPNDKVGVAIFSNDDNYGASFVEIIKWRIIDKVLGLEPIDWDSRTRAYFKARYQNPNSNEKPRSSSPAPPPVPFEQLAGLYHHPGYGDLELCYISGPPSDSESEASRKLREEQPLILPDAIKKDVPTLLARWDRFWYSHIKLEHVDGAVFSFQALDSQPTNDASKPYWTYRVEVNSVAEFAVQDGKVGFGMMDGFWGAGPGVESPVGDSVLERAEVWFEKI</sequence>
<dbReference type="AlphaFoldDB" id="A0AAW0CKX7"/>
<dbReference type="Proteomes" id="UP001383192">
    <property type="component" value="Unassembled WGS sequence"/>
</dbReference>
<evidence type="ECO:0000256" key="1">
    <source>
        <dbReference type="ARBA" id="ARBA00038215"/>
    </source>
</evidence>
<evidence type="ECO:0000259" key="3">
    <source>
        <dbReference type="Pfam" id="PF00144"/>
    </source>
</evidence>
<name>A0AAW0CKX7_9AGAR</name>
<dbReference type="InterPro" id="IPR050491">
    <property type="entry name" value="AmpC-like"/>
</dbReference>
<dbReference type="PANTHER" id="PTHR46825">
    <property type="entry name" value="D-ALANYL-D-ALANINE-CARBOXYPEPTIDASE/ENDOPEPTIDASE AMPH"/>
    <property type="match status" value="1"/>
</dbReference>